<evidence type="ECO:0000313" key="12">
    <source>
        <dbReference type="Proteomes" id="UP000261288"/>
    </source>
</evidence>
<feature type="region of interest" description="Disordered" evidence="1">
    <location>
        <begin position="129"/>
        <end position="157"/>
    </location>
</feature>
<dbReference type="SUPFAM" id="SSF53067">
    <property type="entry name" value="Actin-like ATPase domain"/>
    <property type="match status" value="1"/>
</dbReference>
<dbReference type="Proteomes" id="UP000467387">
    <property type="component" value="Unassembled WGS sequence"/>
</dbReference>
<dbReference type="InterPro" id="IPR043129">
    <property type="entry name" value="ATPase_NBD"/>
</dbReference>
<evidence type="ECO:0000313" key="14">
    <source>
        <dbReference type="Proteomes" id="UP000466472"/>
    </source>
</evidence>
<reference evidence="13 14" key="2">
    <citation type="journal article" date="2019" name="Nat. Med.">
        <title>A library of human gut bacterial isolates paired with longitudinal multiomics data enables mechanistic microbiome research.</title>
        <authorList>
            <person name="Poyet M."/>
            <person name="Groussin M."/>
            <person name="Gibbons S.M."/>
            <person name="Avila-Pacheco J."/>
            <person name="Jiang X."/>
            <person name="Kearney S.M."/>
            <person name="Perrotta A.R."/>
            <person name="Berdy B."/>
            <person name="Zhao S."/>
            <person name="Lieberman T.D."/>
            <person name="Swanson P.K."/>
            <person name="Smith M."/>
            <person name="Roesemann S."/>
            <person name="Alexander J.E."/>
            <person name="Rich S.A."/>
            <person name="Livny J."/>
            <person name="Vlamakis H."/>
            <person name="Clish C."/>
            <person name="Bullock K."/>
            <person name="Deik A."/>
            <person name="Scott J."/>
            <person name="Pierce K.A."/>
            <person name="Xavier R.J."/>
            <person name="Alm E.J."/>
        </authorList>
    </citation>
    <scope>NUCLEOTIDE SEQUENCE</scope>
    <source>
        <strain evidence="6 13">BIOML-A201</strain>
        <strain evidence="5 15">BIOML-A210</strain>
        <strain evidence="3 16">BIOML-A283</strain>
        <strain evidence="4 17">BIOML-A284</strain>
        <strain evidence="7 14">BIOML-A395</strain>
        <strain evidence="8">BIOML-A409</strain>
    </source>
</reference>
<dbReference type="InterPro" id="IPR000905">
    <property type="entry name" value="Gcp-like_dom"/>
</dbReference>
<dbReference type="GO" id="GO:0016740">
    <property type="term" value="F:transferase activity"/>
    <property type="evidence" value="ECO:0007669"/>
    <property type="project" value="UniProtKB-KW"/>
</dbReference>
<keyword evidence="10" id="KW-0808">Transferase</keyword>
<evidence type="ECO:0000313" key="17">
    <source>
        <dbReference type="Proteomes" id="UP000491334"/>
    </source>
</evidence>
<evidence type="ECO:0000313" key="7">
    <source>
        <dbReference type="EMBL" id="MZR89239.1"/>
    </source>
</evidence>
<sequence length="474" mass="51376">MYCCSQALLVPAKPHSPRASARGWTLPNPSCLLHSPLPANLTGISPTALRLIWCMWMPTVWAAQPMRRGRTPSGVCWTSWNRWDWTKNLKTPARTRWCLWSGANKWPPPWHQNDLKSISIDLSIPPMSHPLDQTANSPATALVPSHSSQSASDGPRSTCNKPCAHRLLDVHSLEALRLGGFMGCTLVIDTSFGSTVGIVGREPIVETDSRTHVEKLQVNIARAVEEAGLTPADIEEIVVGIGPAPFTGLRAGIVAAKALAFATGAKLVGQNVLDPQGEMMNFVLGDSAMFDGIDFLADVPRLSSRQSDGDVPDAEAKEHELDRHVTLCVNDARRKQLYFSLNHGSISLPDEDAAERRWIEMDIDYPEHIVERVNAALAEHGERDGVSYVVDVTGHGAAKYASVWQGLRALGSVVDGSVLDAGKAGLAVFATTALSRELRGDQVVPIEPLYLRRPDAEVPNPLKHVLGHAGADKA</sequence>
<evidence type="ECO:0000313" key="6">
    <source>
        <dbReference type="EMBL" id="KAB7070647.1"/>
    </source>
</evidence>
<evidence type="ECO:0000313" key="13">
    <source>
        <dbReference type="Proteomes" id="UP000432196"/>
    </source>
</evidence>
<name>A0A2U0BLP0_BIFLN</name>
<dbReference type="EMBL" id="WDWU01000019">
    <property type="protein sequence ID" value="KAB7056106.1"/>
    <property type="molecule type" value="Genomic_DNA"/>
</dbReference>
<dbReference type="GO" id="GO:0002949">
    <property type="term" value="P:tRNA threonylcarbamoyladenosine modification"/>
    <property type="evidence" value="ECO:0007669"/>
    <property type="project" value="InterPro"/>
</dbReference>
<dbReference type="AlphaFoldDB" id="A0A2U0BLP0"/>
<reference evidence="11 12" key="1">
    <citation type="submission" date="2018-08" db="EMBL/GenBank/DDBJ databases">
        <title>A genome reference for cultivated species of the human gut microbiota.</title>
        <authorList>
            <person name="Zou Y."/>
            <person name="Xue W."/>
            <person name="Luo G."/>
        </authorList>
    </citation>
    <scope>NUCLEOTIDE SEQUENCE [LARGE SCALE GENOMIC DNA]</scope>
    <source>
        <strain evidence="10 12">TF06-45A</strain>
        <strain evidence="9 11">TF08-4AC</strain>
    </source>
</reference>
<evidence type="ECO:0000313" key="4">
    <source>
        <dbReference type="EMBL" id="KAB6916490.1"/>
    </source>
</evidence>
<dbReference type="Proteomes" id="UP000481350">
    <property type="component" value="Unassembled WGS sequence"/>
</dbReference>
<protein>
    <submittedName>
        <fullName evidence="10">tRNA (Adenosine(37)-N6)-threonylcarbamoyltransferase complex dimerization subunit type 1 TsaB</fullName>
    </submittedName>
</protein>
<dbReference type="EMBL" id="WDZP01000028">
    <property type="protein sequence ID" value="KAB6916490.1"/>
    <property type="molecule type" value="Genomic_DNA"/>
</dbReference>
<accession>A0A2U0BLP0</accession>
<dbReference type="InterPro" id="IPR022496">
    <property type="entry name" value="T6A_TsaB"/>
</dbReference>
<dbReference type="EMBL" id="QSRZ01000008">
    <property type="protein sequence ID" value="RGL47697.1"/>
    <property type="molecule type" value="Genomic_DNA"/>
</dbReference>
<dbReference type="Proteomes" id="UP000261288">
    <property type="component" value="Unassembled WGS sequence"/>
</dbReference>
<evidence type="ECO:0000313" key="8">
    <source>
        <dbReference type="EMBL" id="MZU08948.1"/>
    </source>
</evidence>
<evidence type="ECO:0000313" key="15">
    <source>
        <dbReference type="Proteomes" id="UP000467387"/>
    </source>
</evidence>
<dbReference type="EMBL" id="QSRH01000003">
    <property type="protein sequence ID" value="RGL03857.1"/>
    <property type="molecule type" value="Genomic_DNA"/>
</dbReference>
<feature type="domain" description="Gcp-like" evidence="2">
    <location>
        <begin position="208"/>
        <end position="272"/>
    </location>
</feature>
<evidence type="ECO:0000313" key="11">
    <source>
        <dbReference type="Proteomes" id="UP000261186"/>
    </source>
</evidence>
<dbReference type="Pfam" id="PF00814">
    <property type="entry name" value="TsaD"/>
    <property type="match status" value="1"/>
</dbReference>
<dbReference type="Proteomes" id="UP000432196">
    <property type="component" value="Unassembled WGS sequence"/>
</dbReference>
<dbReference type="Gene3D" id="3.30.420.40">
    <property type="match status" value="1"/>
</dbReference>
<evidence type="ECO:0000313" key="16">
    <source>
        <dbReference type="Proteomes" id="UP000481350"/>
    </source>
</evidence>
<evidence type="ECO:0000313" key="9">
    <source>
        <dbReference type="EMBL" id="RGL03857.1"/>
    </source>
</evidence>
<proteinExistence type="predicted"/>
<dbReference type="Proteomes" id="UP000466472">
    <property type="component" value="Unassembled WGS sequence"/>
</dbReference>
<evidence type="ECO:0000256" key="1">
    <source>
        <dbReference type="SAM" id="MobiDB-lite"/>
    </source>
</evidence>
<dbReference type="Proteomes" id="UP000261186">
    <property type="component" value="Unassembled WGS sequence"/>
</dbReference>
<evidence type="ECO:0000259" key="2">
    <source>
        <dbReference type="Pfam" id="PF00814"/>
    </source>
</evidence>
<dbReference type="EMBL" id="WXDR01000017">
    <property type="protein sequence ID" value="MZU08948.1"/>
    <property type="molecule type" value="Genomic_DNA"/>
</dbReference>
<dbReference type="Proteomes" id="UP000638311">
    <property type="component" value="Unassembled WGS sequence"/>
</dbReference>
<dbReference type="EMBL" id="WXEF01000019">
    <property type="protein sequence ID" value="MZR89239.1"/>
    <property type="molecule type" value="Genomic_DNA"/>
</dbReference>
<dbReference type="EMBL" id="WDWL01000017">
    <property type="protein sequence ID" value="KAB7070647.1"/>
    <property type="molecule type" value="Genomic_DNA"/>
</dbReference>
<dbReference type="Proteomes" id="UP000491334">
    <property type="component" value="Unassembled WGS sequence"/>
</dbReference>
<organism evidence="10 12">
    <name type="scientific">Bifidobacterium longum</name>
    <dbReference type="NCBI Taxonomy" id="216816"/>
    <lineage>
        <taxon>Bacteria</taxon>
        <taxon>Bacillati</taxon>
        <taxon>Actinomycetota</taxon>
        <taxon>Actinomycetes</taxon>
        <taxon>Bifidobacteriales</taxon>
        <taxon>Bifidobacteriaceae</taxon>
        <taxon>Bifidobacterium</taxon>
    </lineage>
</organism>
<evidence type="ECO:0000313" key="5">
    <source>
        <dbReference type="EMBL" id="KAB7056106.1"/>
    </source>
</evidence>
<dbReference type="NCBIfam" id="TIGR03725">
    <property type="entry name" value="T6A_YeaZ"/>
    <property type="match status" value="1"/>
</dbReference>
<evidence type="ECO:0000313" key="3">
    <source>
        <dbReference type="EMBL" id="KAB6913857.1"/>
    </source>
</evidence>
<dbReference type="EMBL" id="WDZO01000005">
    <property type="protein sequence ID" value="KAB6913857.1"/>
    <property type="molecule type" value="Genomic_DNA"/>
</dbReference>
<feature type="compositionally biased region" description="Polar residues" evidence="1">
    <location>
        <begin position="131"/>
        <end position="157"/>
    </location>
</feature>
<evidence type="ECO:0000313" key="10">
    <source>
        <dbReference type="EMBL" id="RGL47697.1"/>
    </source>
</evidence>
<gene>
    <name evidence="10" type="primary">tsaB</name>
    <name evidence="10" type="ORF">DXC63_07770</name>
    <name evidence="9" type="ORF">DXC85_05495</name>
    <name evidence="6" type="ORF">GBI83_10420</name>
    <name evidence="5" type="ORF">GBI87_10765</name>
    <name evidence="3" type="ORF">GBJ98_03680</name>
    <name evidence="4" type="ORF">GBK06_09795</name>
    <name evidence="7" type="ORF">GT999_08140</name>
    <name evidence="8" type="ORF">GUA24_08050</name>
</gene>
<comment type="caution">
    <text evidence="10">The sequence shown here is derived from an EMBL/GenBank/DDBJ whole genome shotgun (WGS) entry which is preliminary data.</text>
</comment>